<dbReference type="AlphaFoldDB" id="A0A9J7HRY8"/>
<evidence type="ECO:0000256" key="5">
    <source>
        <dbReference type="SAM" id="Phobius"/>
    </source>
</evidence>
<dbReference type="Pfam" id="PF00560">
    <property type="entry name" value="LRR_1"/>
    <property type="match status" value="2"/>
</dbReference>
<sequence>MFLSVLLLLYSLPETMGQMNEPGCTQYSTAFQSVASCVGLQLTEVPSNLPSNITELNLNNNSLSHIRKGDFLRFRHLTTLHLSQNNITLIQEKSLSGPPLVNVFLRHNRLENIPEEVLHIHSLKYLNLENNQINNLTVPLGKYRTTAQLRVLVLKNTQLSLLQGHIFASMNLQSLDLSFNKLESLPHLVFGKLNKKLETLTLAVNRLSDIPSSIHKLTVLQHLDLSYNKIKRVAATSLTGLQNLKTLYLSGNGIISIADNAFSHLRLTRLNLSSNKLTTIPTPLTSMASMTMLSLGGNPLGQIQPGILQSMPALHTLELEKVGLSYLPSGTFSNSSLTHLNLAFNKLQGLPMDIFSGTALRVLQLQGNQFSQFPRAVAALSSLELLDICHNAITVLEPVEDFSRLTKLTRLLMHDMGLRRIDKDGIFHGMECLEELDLSRNKLTTLPRNTFHGLPSLRTVLLGQNKLQSLPINIFSNTTTLDHIDLSHNKLEYLSTLSVTTMSKESISSQNVHLENNPWYCDSNLCPLMDWYSKLQQPVSTPAPNCTCQTPSNMTFHQAISMFCVKRTETSPLEGTDDSSNVSYGTEADQTVLFVVIAAIVLFMLVMVGVIVYHWKKKRAQSPHIKPYHFTSDIRRQYLEDLQGLLSRPDSSEPVYETIDNMRCPSSVSSHMYAVADDDLDTRSMASTGTYLSFPGQSRCGWQSATSLSVIDDEDDTKTITSHHTYLSLLGDTDSIDSQPVHLPLIGPDVNTSSTSIHSSMDCDEGGTENIPGQPVYNFPKWKGYFPREKSTLSSITCASHATVSKVILEDLKDNALDGTVT</sequence>
<dbReference type="PROSITE" id="PS51450">
    <property type="entry name" value="LRR"/>
    <property type="match status" value="9"/>
</dbReference>
<dbReference type="FunFam" id="3.80.10.10:FF:001164">
    <property type="entry name" value="GH01279p"/>
    <property type="match status" value="1"/>
</dbReference>
<dbReference type="InterPro" id="IPR001611">
    <property type="entry name" value="Leu-rich_rpt"/>
</dbReference>
<dbReference type="SMART" id="SM00364">
    <property type="entry name" value="LRR_BAC"/>
    <property type="match status" value="8"/>
</dbReference>
<dbReference type="OrthoDB" id="10022853at2759"/>
<evidence type="ECO:0000313" key="7">
    <source>
        <dbReference type="Proteomes" id="UP000001554"/>
    </source>
</evidence>
<dbReference type="InterPro" id="IPR003591">
    <property type="entry name" value="Leu-rich_rpt_typical-subtyp"/>
</dbReference>
<dbReference type="PANTHER" id="PTHR24373">
    <property type="entry name" value="SLIT RELATED LEUCINE-RICH REPEAT NEURONAL PROTEIN"/>
    <property type="match status" value="1"/>
</dbReference>
<dbReference type="KEGG" id="bfo:118406765"/>
<dbReference type="InterPro" id="IPR050328">
    <property type="entry name" value="Dev_Immune_Receptor"/>
</dbReference>
<accession>A0A9J7HRY8</accession>
<evidence type="ECO:0000256" key="4">
    <source>
        <dbReference type="SAM" id="MobiDB-lite"/>
    </source>
</evidence>
<keyword evidence="5" id="KW-0472">Membrane</keyword>
<keyword evidence="7" id="KW-1185">Reference proteome</keyword>
<keyword evidence="5" id="KW-0812">Transmembrane</keyword>
<evidence type="ECO:0000256" key="3">
    <source>
        <dbReference type="ARBA" id="ARBA00022737"/>
    </source>
</evidence>
<organism evidence="7 8">
    <name type="scientific">Branchiostoma floridae</name>
    <name type="common">Florida lancelet</name>
    <name type="synonym">Amphioxus</name>
    <dbReference type="NCBI Taxonomy" id="7739"/>
    <lineage>
        <taxon>Eukaryota</taxon>
        <taxon>Metazoa</taxon>
        <taxon>Chordata</taxon>
        <taxon>Cephalochordata</taxon>
        <taxon>Leptocardii</taxon>
        <taxon>Amphioxiformes</taxon>
        <taxon>Branchiostomatidae</taxon>
        <taxon>Branchiostoma</taxon>
    </lineage>
</organism>
<feature type="transmembrane region" description="Helical" evidence="5">
    <location>
        <begin position="592"/>
        <end position="615"/>
    </location>
</feature>
<dbReference type="Pfam" id="PF13855">
    <property type="entry name" value="LRR_8"/>
    <property type="match status" value="4"/>
</dbReference>
<dbReference type="InterPro" id="IPR032675">
    <property type="entry name" value="LRR_dom_sf"/>
</dbReference>
<evidence type="ECO:0000256" key="1">
    <source>
        <dbReference type="ARBA" id="ARBA00022614"/>
    </source>
</evidence>
<evidence type="ECO:0000256" key="2">
    <source>
        <dbReference type="ARBA" id="ARBA00022729"/>
    </source>
</evidence>
<reference evidence="7" key="1">
    <citation type="journal article" date="2020" name="Nat. Ecol. Evol.">
        <title>Deeply conserved synteny resolves early events in vertebrate evolution.</title>
        <authorList>
            <person name="Simakov O."/>
            <person name="Marletaz F."/>
            <person name="Yue J.X."/>
            <person name="O'Connell B."/>
            <person name="Jenkins J."/>
            <person name="Brandt A."/>
            <person name="Calef R."/>
            <person name="Tung C.H."/>
            <person name="Huang T.K."/>
            <person name="Schmutz J."/>
            <person name="Satoh N."/>
            <person name="Yu J.K."/>
            <person name="Putnam N.H."/>
            <person name="Green R.E."/>
            <person name="Rokhsar D.S."/>
        </authorList>
    </citation>
    <scope>NUCLEOTIDE SEQUENCE [LARGE SCALE GENOMIC DNA]</scope>
    <source>
        <strain evidence="7">S238N-H82</strain>
    </source>
</reference>
<feature type="signal peptide" evidence="6">
    <location>
        <begin position="1"/>
        <end position="17"/>
    </location>
</feature>
<dbReference type="Gene3D" id="3.80.10.10">
    <property type="entry name" value="Ribonuclease Inhibitor"/>
    <property type="match status" value="3"/>
</dbReference>
<dbReference type="RefSeq" id="XP_035662969.1">
    <property type="nucleotide sequence ID" value="XM_035807076.1"/>
</dbReference>
<keyword evidence="5" id="KW-1133">Transmembrane helix</keyword>
<keyword evidence="1" id="KW-0433">Leucine-rich repeat</keyword>
<evidence type="ECO:0000256" key="6">
    <source>
        <dbReference type="SAM" id="SignalP"/>
    </source>
</evidence>
<protein>
    <submittedName>
        <fullName evidence="8">Insulin-like growth factor-binding protein complex acid labile subunit</fullName>
    </submittedName>
</protein>
<dbReference type="PRINTS" id="PR00019">
    <property type="entry name" value="LEURICHRPT"/>
</dbReference>
<dbReference type="SMART" id="SM00369">
    <property type="entry name" value="LRR_TYP"/>
    <property type="match status" value="14"/>
</dbReference>
<keyword evidence="2 6" id="KW-0732">Signal</keyword>
<dbReference type="SMART" id="SM00365">
    <property type="entry name" value="LRR_SD22"/>
    <property type="match status" value="7"/>
</dbReference>
<keyword evidence="3" id="KW-0677">Repeat</keyword>
<dbReference type="GO" id="GO:0038023">
    <property type="term" value="F:signaling receptor activity"/>
    <property type="evidence" value="ECO:0000318"/>
    <property type="project" value="GO_Central"/>
</dbReference>
<evidence type="ECO:0000313" key="8">
    <source>
        <dbReference type="RefSeq" id="XP_035662969.1"/>
    </source>
</evidence>
<reference evidence="8" key="2">
    <citation type="submission" date="2025-08" db="UniProtKB">
        <authorList>
            <consortium name="RefSeq"/>
        </authorList>
    </citation>
    <scope>IDENTIFICATION</scope>
    <source>
        <strain evidence="8">S238N-H82</strain>
        <tissue evidence="8">Testes</tissue>
    </source>
</reference>
<proteinExistence type="predicted"/>
<gene>
    <name evidence="8" type="primary">LOC118406765</name>
</gene>
<dbReference type="PANTHER" id="PTHR24373:SF397">
    <property type="entry name" value="IG-LIKE DOMAIN-CONTAINING PROTEIN"/>
    <property type="match status" value="1"/>
</dbReference>
<dbReference type="Proteomes" id="UP000001554">
    <property type="component" value="Chromosome 19"/>
</dbReference>
<name>A0A9J7HRY8_BRAFL</name>
<feature type="chain" id="PRO_5039943846" evidence="6">
    <location>
        <begin position="18"/>
        <end position="822"/>
    </location>
</feature>
<feature type="region of interest" description="Disordered" evidence="4">
    <location>
        <begin position="754"/>
        <end position="774"/>
    </location>
</feature>
<dbReference type="SUPFAM" id="SSF52058">
    <property type="entry name" value="L domain-like"/>
    <property type="match status" value="2"/>
</dbReference>
<dbReference type="GeneID" id="118406765"/>